<dbReference type="Pfam" id="PF00127">
    <property type="entry name" value="Copper-bind"/>
    <property type="match status" value="1"/>
</dbReference>
<feature type="chain" id="PRO_5012794153" description="Pseudoazurin" evidence="10">
    <location>
        <begin position="23"/>
        <end position="143"/>
    </location>
</feature>
<feature type="domain" description="Blue (type 1) copper" evidence="11">
    <location>
        <begin position="28"/>
        <end position="114"/>
    </location>
</feature>
<evidence type="ECO:0000256" key="5">
    <source>
        <dbReference type="ARBA" id="ARBA00022764"/>
    </source>
</evidence>
<evidence type="ECO:0000313" key="12">
    <source>
        <dbReference type="EMBL" id="SHN08633.1"/>
    </source>
</evidence>
<dbReference type="PROSITE" id="PS00196">
    <property type="entry name" value="COPPER_BLUE"/>
    <property type="match status" value="1"/>
</dbReference>
<dbReference type="STRING" id="735517.SAMN05444272_4027"/>
<dbReference type="GO" id="GO:0005507">
    <property type="term" value="F:copper ion binding"/>
    <property type="evidence" value="ECO:0007669"/>
    <property type="project" value="UniProtKB-UniRule"/>
</dbReference>
<dbReference type="InterPro" id="IPR002386">
    <property type="entry name" value="Amicyanin/Pseudoazurin"/>
</dbReference>
<proteinExistence type="predicted"/>
<protein>
    <recommendedName>
        <fullName evidence="2 8">Pseudoazurin</fullName>
    </recommendedName>
</protein>
<evidence type="ECO:0000256" key="9">
    <source>
        <dbReference type="PIRSR" id="PIRSR602386-1"/>
    </source>
</evidence>
<dbReference type="NCBIfam" id="TIGR02375">
    <property type="entry name" value="pseudoazurin"/>
    <property type="match status" value="1"/>
</dbReference>
<dbReference type="AlphaFoldDB" id="A0A1M7NWY4"/>
<evidence type="ECO:0000256" key="3">
    <source>
        <dbReference type="ARBA" id="ARBA00022448"/>
    </source>
</evidence>
<accession>A0A1M7NWY4</accession>
<dbReference type="CDD" id="cd04218">
    <property type="entry name" value="Pseudoazurin"/>
    <property type="match status" value="1"/>
</dbReference>
<dbReference type="InterPro" id="IPR001235">
    <property type="entry name" value="Copper_blue_Plastocyanin"/>
</dbReference>
<dbReference type="PRINTS" id="PR00156">
    <property type="entry name" value="COPPERBLUE"/>
</dbReference>
<dbReference type="InterPro" id="IPR008972">
    <property type="entry name" value="Cupredoxin"/>
</dbReference>
<evidence type="ECO:0000256" key="6">
    <source>
        <dbReference type="ARBA" id="ARBA00022982"/>
    </source>
</evidence>
<comment type="subcellular location">
    <subcellularLocation>
        <location evidence="1">Periplasm</location>
    </subcellularLocation>
</comment>
<dbReference type="RefSeq" id="WP_408011974.1">
    <property type="nucleotide sequence ID" value="NZ_FRBW01000005.1"/>
</dbReference>
<dbReference type="InterPro" id="IPR028871">
    <property type="entry name" value="BlueCu_1_BS"/>
</dbReference>
<dbReference type="PRINTS" id="PR00155">
    <property type="entry name" value="AMICYANIN"/>
</dbReference>
<dbReference type="GO" id="GO:0042597">
    <property type="term" value="C:periplasmic space"/>
    <property type="evidence" value="ECO:0007669"/>
    <property type="project" value="UniProtKB-SubCell"/>
</dbReference>
<evidence type="ECO:0000256" key="10">
    <source>
        <dbReference type="SAM" id="SignalP"/>
    </source>
</evidence>
<dbReference type="Proteomes" id="UP000186002">
    <property type="component" value="Unassembled WGS sequence"/>
</dbReference>
<dbReference type="InterPro" id="IPR000923">
    <property type="entry name" value="BlueCu_1"/>
</dbReference>
<keyword evidence="7 9" id="KW-0186">Copper</keyword>
<feature type="binding site" evidence="9">
    <location>
        <position position="62"/>
    </location>
    <ligand>
        <name>Cu cation</name>
        <dbReference type="ChEBI" id="CHEBI:23378"/>
    </ligand>
</feature>
<keyword evidence="3" id="KW-0813">Transport</keyword>
<dbReference type="Gene3D" id="2.60.40.420">
    <property type="entry name" value="Cupredoxins - blue copper proteins"/>
    <property type="match status" value="1"/>
</dbReference>
<evidence type="ECO:0000256" key="2">
    <source>
        <dbReference type="ARBA" id="ARBA00016984"/>
    </source>
</evidence>
<feature type="binding site" evidence="9">
    <location>
        <position position="108"/>
    </location>
    <ligand>
        <name>Cu cation</name>
        <dbReference type="ChEBI" id="CHEBI:23378"/>
    </ligand>
</feature>
<keyword evidence="6" id="KW-0249">Electron transport</keyword>
<keyword evidence="5" id="KW-0574">Periplasm</keyword>
<dbReference type="GO" id="GO:0009055">
    <property type="term" value="F:electron transfer activity"/>
    <property type="evidence" value="ECO:0007669"/>
    <property type="project" value="InterPro"/>
</dbReference>
<evidence type="ECO:0000259" key="11">
    <source>
        <dbReference type="Pfam" id="PF00127"/>
    </source>
</evidence>
<evidence type="ECO:0000256" key="1">
    <source>
        <dbReference type="ARBA" id="ARBA00004418"/>
    </source>
</evidence>
<dbReference type="InterPro" id="IPR012745">
    <property type="entry name" value="Pseudoazurin"/>
</dbReference>
<evidence type="ECO:0000256" key="8">
    <source>
        <dbReference type="NCBIfam" id="TIGR02375"/>
    </source>
</evidence>
<organism evidence="12 13">
    <name type="scientific">Roseibium suaedae</name>
    <dbReference type="NCBI Taxonomy" id="735517"/>
    <lineage>
        <taxon>Bacteria</taxon>
        <taxon>Pseudomonadati</taxon>
        <taxon>Pseudomonadota</taxon>
        <taxon>Alphaproteobacteria</taxon>
        <taxon>Hyphomicrobiales</taxon>
        <taxon>Stappiaceae</taxon>
        <taxon>Roseibium</taxon>
    </lineage>
</organism>
<dbReference type="SUPFAM" id="SSF49503">
    <property type="entry name" value="Cupredoxins"/>
    <property type="match status" value="1"/>
</dbReference>
<keyword evidence="4 9" id="KW-0479">Metal-binding</keyword>
<gene>
    <name evidence="12" type="ORF">SAMN05444272_4027</name>
</gene>
<evidence type="ECO:0000313" key="13">
    <source>
        <dbReference type="Proteomes" id="UP000186002"/>
    </source>
</evidence>
<evidence type="ECO:0000256" key="4">
    <source>
        <dbReference type="ARBA" id="ARBA00022723"/>
    </source>
</evidence>
<sequence>MHIKSIALAAVATLALSSAVMAAEIEVQMLNKGAAGAMVFEPEVVKVAPGDTVIFKATDAGHNAETIKDMLPEGAEAFAGKMGKDISVTFDKEGVYGVKCKPHVSMGMVAVVVVGEPVNLEAVKAVKVPGKGGKKLAGLLGGL</sequence>
<reference evidence="12 13" key="1">
    <citation type="submission" date="2016-11" db="EMBL/GenBank/DDBJ databases">
        <authorList>
            <person name="Jaros S."/>
            <person name="Januszkiewicz K."/>
            <person name="Wedrychowicz H."/>
        </authorList>
    </citation>
    <scope>NUCLEOTIDE SEQUENCE [LARGE SCALE GENOMIC DNA]</scope>
    <source>
        <strain evidence="12 13">DSM 22153</strain>
    </source>
</reference>
<evidence type="ECO:0000256" key="7">
    <source>
        <dbReference type="ARBA" id="ARBA00023008"/>
    </source>
</evidence>
<name>A0A1M7NWY4_9HYPH</name>
<dbReference type="EMBL" id="FRBW01000005">
    <property type="protein sequence ID" value="SHN08633.1"/>
    <property type="molecule type" value="Genomic_DNA"/>
</dbReference>
<feature type="binding site" evidence="9">
    <location>
        <position position="103"/>
    </location>
    <ligand>
        <name>Cu cation</name>
        <dbReference type="ChEBI" id="CHEBI:23378"/>
    </ligand>
</feature>
<keyword evidence="13" id="KW-1185">Reference proteome</keyword>
<comment type="cofactor">
    <cofactor evidence="9">
        <name>Cu cation</name>
        <dbReference type="ChEBI" id="CHEBI:23378"/>
    </cofactor>
    <text evidence="9">Binds 1 copper ion per subunit.</text>
</comment>
<feature type="binding site" evidence="9">
    <location>
        <position position="100"/>
    </location>
    <ligand>
        <name>Cu cation</name>
        <dbReference type="ChEBI" id="CHEBI:23378"/>
    </ligand>
</feature>
<keyword evidence="10" id="KW-0732">Signal</keyword>
<feature type="signal peptide" evidence="10">
    <location>
        <begin position="1"/>
        <end position="22"/>
    </location>
</feature>